<dbReference type="Proteomes" id="UP000186914">
    <property type="component" value="Unassembled WGS sequence"/>
</dbReference>
<evidence type="ECO:0000313" key="2">
    <source>
        <dbReference type="EMBL" id="SIR68238.1"/>
    </source>
</evidence>
<accession>A0A1N7CX70</accession>
<feature type="transmembrane region" description="Helical" evidence="1">
    <location>
        <begin position="12"/>
        <end position="37"/>
    </location>
</feature>
<keyword evidence="3" id="KW-1185">Reference proteome</keyword>
<feature type="transmembrane region" description="Helical" evidence="1">
    <location>
        <begin position="49"/>
        <end position="69"/>
    </location>
</feature>
<proteinExistence type="predicted"/>
<keyword evidence="1" id="KW-0472">Membrane</keyword>
<sequence length="80" mass="8829">MGTVRFPLDDWLPGFVLTGTLVSLFVVQATASLILYHFLTGFEDERSQFVVLTSYIGLGSGAAALRFLLPPSITFLFSWL</sequence>
<gene>
    <name evidence="2" type="ORF">SAMN05421858_3322</name>
</gene>
<keyword evidence="1" id="KW-1133">Transmembrane helix</keyword>
<name>A0A1N7CX70_9EURY</name>
<reference evidence="3" key="1">
    <citation type="submission" date="2017-01" db="EMBL/GenBank/DDBJ databases">
        <authorList>
            <person name="Varghese N."/>
            <person name="Submissions S."/>
        </authorList>
    </citation>
    <scope>NUCLEOTIDE SEQUENCE [LARGE SCALE GENOMIC DNA]</scope>
    <source>
        <strain evidence="3">CGMCC 1.7737</strain>
    </source>
</reference>
<protein>
    <submittedName>
        <fullName evidence="2">Uncharacterized protein</fullName>
    </submittedName>
</protein>
<organism evidence="2 3">
    <name type="scientific">Haladaptatus litoreus</name>
    <dbReference type="NCBI Taxonomy" id="553468"/>
    <lineage>
        <taxon>Archaea</taxon>
        <taxon>Methanobacteriati</taxon>
        <taxon>Methanobacteriota</taxon>
        <taxon>Stenosarchaea group</taxon>
        <taxon>Halobacteria</taxon>
        <taxon>Halobacteriales</taxon>
        <taxon>Haladaptataceae</taxon>
        <taxon>Haladaptatus</taxon>
    </lineage>
</organism>
<evidence type="ECO:0000313" key="3">
    <source>
        <dbReference type="Proteomes" id="UP000186914"/>
    </source>
</evidence>
<dbReference type="EMBL" id="FTNO01000003">
    <property type="protein sequence ID" value="SIR68238.1"/>
    <property type="molecule type" value="Genomic_DNA"/>
</dbReference>
<keyword evidence="1" id="KW-0812">Transmembrane</keyword>
<dbReference type="AlphaFoldDB" id="A0A1N7CX70"/>
<evidence type="ECO:0000256" key="1">
    <source>
        <dbReference type="SAM" id="Phobius"/>
    </source>
</evidence>